<feature type="compositionally biased region" description="Basic and acidic residues" evidence="1">
    <location>
        <begin position="354"/>
        <end position="366"/>
    </location>
</feature>
<organism evidence="2 3">
    <name type="scientific">Elysia marginata</name>
    <dbReference type="NCBI Taxonomy" id="1093978"/>
    <lineage>
        <taxon>Eukaryota</taxon>
        <taxon>Metazoa</taxon>
        <taxon>Spiralia</taxon>
        <taxon>Lophotrochozoa</taxon>
        <taxon>Mollusca</taxon>
        <taxon>Gastropoda</taxon>
        <taxon>Heterobranchia</taxon>
        <taxon>Euthyneura</taxon>
        <taxon>Panpulmonata</taxon>
        <taxon>Sacoglossa</taxon>
        <taxon>Placobranchoidea</taxon>
        <taxon>Plakobranchidae</taxon>
        <taxon>Elysia</taxon>
    </lineage>
</organism>
<evidence type="ECO:0000256" key="1">
    <source>
        <dbReference type="SAM" id="MobiDB-lite"/>
    </source>
</evidence>
<keyword evidence="3" id="KW-1185">Reference proteome</keyword>
<proteinExistence type="predicted"/>
<evidence type="ECO:0000313" key="2">
    <source>
        <dbReference type="EMBL" id="GFS12758.1"/>
    </source>
</evidence>
<feature type="compositionally biased region" description="Basic residues" evidence="1">
    <location>
        <begin position="266"/>
        <end position="276"/>
    </location>
</feature>
<feature type="region of interest" description="Disordered" evidence="1">
    <location>
        <begin position="259"/>
        <end position="366"/>
    </location>
</feature>
<comment type="caution">
    <text evidence="2">The sequence shown here is derived from an EMBL/GenBank/DDBJ whole genome shotgun (WGS) entry which is preliminary data.</text>
</comment>
<name>A0AAV4ITP7_9GAST</name>
<feature type="compositionally biased region" description="Basic and acidic residues" evidence="1">
    <location>
        <begin position="156"/>
        <end position="174"/>
    </location>
</feature>
<evidence type="ECO:0008006" key="4">
    <source>
        <dbReference type="Google" id="ProtNLM"/>
    </source>
</evidence>
<feature type="compositionally biased region" description="Low complexity" evidence="1">
    <location>
        <begin position="55"/>
        <end position="75"/>
    </location>
</feature>
<protein>
    <recommendedName>
        <fullName evidence="4">Pecanex-like protein</fullName>
    </recommendedName>
</protein>
<dbReference type="AlphaFoldDB" id="A0AAV4ITP7"/>
<feature type="region of interest" description="Disordered" evidence="1">
    <location>
        <begin position="55"/>
        <end position="77"/>
    </location>
</feature>
<reference evidence="2 3" key="1">
    <citation type="journal article" date="2021" name="Elife">
        <title>Chloroplast acquisition without the gene transfer in kleptoplastic sea slugs, Plakobranchus ocellatus.</title>
        <authorList>
            <person name="Maeda T."/>
            <person name="Takahashi S."/>
            <person name="Yoshida T."/>
            <person name="Shimamura S."/>
            <person name="Takaki Y."/>
            <person name="Nagai Y."/>
            <person name="Toyoda A."/>
            <person name="Suzuki Y."/>
            <person name="Arimoto A."/>
            <person name="Ishii H."/>
            <person name="Satoh N."/>
            <person name="Nishiyama T."/>
            <person name="Hasebe M."/>
            <person name="Maruyama T."/>
            <person name="Minagawa J."/>
            <person name="Obokata J."/>
            <person name="Shigenobu S."/>
        </authorList>
    </citation>
    <scope>NUCLEOTIDE SEQUENCE [LARGE SCALE GENOMIC DNA]</scope>
</reference>
<feature type="region of interest" description="Disordered" evidence="1">
    <location>
        <begin position="137"/>
        <end position="183"/>
    </location>
</feature>
<accession>A0AAV4ITP7</accession>
<dbReference type="EMBL" id="BMAT01013420">
    <property type="protein sequence ID" value="GFS12758.1"/>
    <property type="molecule type" value="Genomic_DNA"/>
</dbReference>
<sequence length="366" mass="38845">MFIIPAIQQSAMGADDDSLLGTMHLNALNGSGDVLGSSSLSNNCSLGGCFRGPPMLGTTSSPTTSSPSLATPSYSGRGQRRGEVFGGLFGACVSDNHPYRPHDSGTAFLFQEDPSKTATAAAVVNAGLATAGTSQLFVPPDGMTSPGDSSTALGKYSEDGAVDKTAARKTGDKSSRHKKPGLKLHHQMRVDSISSSLAHNTSHYEDVCYNNKIASPASRQEGQHYSSDEISSLPSSLLADSPYEANLGDRLRESQLLFQAKESDRKRRGKGKQPRRHSLDLDLALGSPLSVRSSSKKDGRTKSASRGGRNSIPSDLELALHSARPGCRHHRGDLDTEFDTEDLTLSISEVGSGHTEKETEKQMNNA</sequence>
<gene>
    <name evidence="2" type="ORF">ElyMa_006706000</name>
</gene>
<evidence type="ECO:0000313" key="3">
    <source>
        <dbReference type="Proteomes" id="UP000762676"/>
    </source>
</evidence>
<dbReference type="Proteomes" id="UP000762676">
    <property type="component" value="Unassembled WGS sequence"/>
</dbReference>